<dbReference type="GO" id="GO:0009234">
    <property type="term" value="P:menaquinone biosynthetic process"/>
    <property type="evidence" value="ECO:0007669"/>
    <property type="project" value="UniProtKB-UniRule"/>
</dbReference>
<evidence type="ECO:0000259" key="4">
    <source>
        <dbReference type="Pfam" id="PF00561"/>
    </source>
</evidence>
<comment type="similarity">
    <text evidence="3">Belongs to the AB hydrolase superfamily. MenH family.</text>
</comment>
<dbReference type="SUPFAM" id="SSF53474">
    <property type="entry name" value="alpha/beta-Hydrolases"/>
    <property type="match status" value="1"/>
</dbReference>
<evidence type="ECO:0000313" key="6">
    <source>
        <dbReference type="Proteomes" id="UP000297776"/>
    </source>
</evidence>
<comment type="subunit">
    <text evidence="3">Monomer.</text>
</comment>
<protein>
    <recommendedName>
        <fullName evidence="3">Putative 2-succinyl-6-hydroxy-2,4-cyclohexadiene-1-carboxylate synthase</fullName>
        <shortName evidence="3">SHCHC synthase</shortName>
        <ecNumber evidence="3">4.2.99.20</ecNumber>
    </recommendedName>
</protein>
<dbReference type="UniPathway" id="UPA01057">
    <property type="reaction ID" value="UER00900"/>
</dbReference>
<dbReference type="Gene3D" id="3.40.50.1820">
    <property type="entry name" value="alpha/beta hydrolase"/>
    <property type="match status" value="1"/>
</dbReference>
<dbReference type="EC" id="4.2.99.20" evidence="3"/>
<reference evidence="5 6" key="1">
    <citation type="submission" date="2019-03" db="EMBL/GenBank/DDBJ databases">
        <authorList>
            <person name="Yang Y."/>
        </authorList>
    </citation>
    <scope>NUCLEOTIDE SEQUENCE [LARGE SCALE GENOMIC DNA]</scope>
    <source>
        <strain evidence="5 6">ASL-1</strain>
    </source>
</reference>
<dbReference type="NCBIfam" id="TIGR03695">
    <property type="entry name" value="menH_SHCHC"/>
    <property type="match status" value="1"/>
</dbReference>
<keyword evidence="6" id="KW-1185">Reference proteome</keyword>
<organism evidence="5 6">
    <name type="scientific">Jeotgalibacillus salarius</name>
    <dbReference type="NCBI Taxonomy" id="546023"/>
    <lineage>
        <taxon>Bacteria</taxon>
        <taxon>Bacillati</taxon>
        <taxon>Bacillota</taxon>
        <taxon>Bacilli</taxon>
        <taxon>Bacillales</taxon>
        <taxon>Caryophanaceae</taxon>
        <taxon>Jeotgalibacillus</taxon>
    </lineage>
</organism>
<sequence>MDIQVKEAHYNVQITGKGSPLVLLHGFTGSTATWKRFADCFKNDHQLIAIDLPGHGLTSAPLNEHYFLMENVCEAIQDILDQLNIDQAAFLGYSMGGRTALAFSVLYPEYVNSLILESASPGLKTTAERVDRKTRDEKLATFIENEGLERFTDKWEEIPLFESQKKLSPEQRMEIRSERLRNTTEGLSASLRYMGTGSQPSYWSMLDVIGIPVLLITGEWDRKFIDIAKKMKKLFKNAEHQIILQAGHAIQVEQPEKFDTMVREFLVKNSTT</sequence>
<dbReference type="PRINTS" id="PR00111">
    <property type="entry name" value="ABHYDROLASE"/>
</dbReference>
<dbReference type="PANTHER" id="PTHR42916:SF1">
    <property type="entry name" value="PROTEIN PHYLLO, CHLOROPLASTIC"/>
    <property type="match status" value="1"/>
</dbReference>
<keyword evidence="2 3" id="KW-0456">Lyase</keyword>
<accession>A0A4Y8LB30</accession>
<dbReference type="InterPro" id="IPR022485">
    <property type="entry name" value="SHCHC_synthase_MenH"/>
</dbReference>
<dbReference type="EMBL" id="SORX01000014">
    <property type="protein sequence ID" value="TFD98240.1"/>
    <property type="molecule type" value="Genomic_DNA"/>
</dbReference>
<evidence type="ECO:0000256" key="1">
    <source>
        <dbReference type="ARBA" id="ARBA00022428"/>
    </source>
</evidence>
<dbReference type="Pfam" id="PF00561">
    <property type="entry name" value="Abhydrolase_1"/>
    <property type="match status" value="1"/>
</dbReference>
<dbReference type="OrthoDB" id="9808398at2"/>
<evidence type="ECO:0000313" key="5">
    <source>
        <dbReference type="EMBL" id="TFD98240.1"/>
    </source>
</evidence>
<dbReference type="InterPro" id="IPR029058">
    <property type="entry name" value="AB_hydrolase_fold"/>
</dbReference>
<dbReference type="RefSeq" id="WP_134382937.1">
    <property type="nucleotide sequence ID" value="NZ_SORX01000014.1"/>
</dbReference>
<dbReference type="UniPathway" id="UPA00079"/>
<gene>
    <name evidence="3 5" type="primary">menH</name>
    <name evidence="5" type="ORF">E2626_15840</name>
</gene>
<keyword evidence="1 3" id="KW-0474">Menaquinone biosynthesis</keyword>
<name>A0A4Y8LB30_9BACL</name>
<evidence type="ECO:0000256" key="3">
    <source>
        <dbReference type="HAMAP-Rule" id="MF_01660"/>
    </source>
</evidence>
<comment type="caution">
    <text evidence="5">The sequence shown here is derived from an EMBL/GenBank/DDBJ whole genome shotgun (WGS) entry which is preliminary data.</text>
</comment>
<evidence type="ECO:0000256" key="2">
    <source>
        <dbReference type="ARBA" id="ARBA00023239"/>
    </source>
</evidence>
<dbReference type="Proteomes" id="UP000297776">
    <property type="component" value="Unassembled WGS sequence"/>
</dbReference>
<dbReference type="HAMAP" id="MF_01660">
    <property type="entry name" value="MenH"/>
    <property type="match status" value="1"/>
</dbReference>
<dbReference type="GO" id="GO:0070205">
    <property type="term" value="F:2-succinyl-6-hydroxy-2,4-cyclohexadiene-1-carboxylate synthase activity"/>
    <property type="evidence" value="ECO:0007669"/>
    <property type="project" value="UniProtKB-UniRule"/>
</dbReference>
<comment type="pathway">
    <text evidence="3">Quinol/quinone metabolism; menaquinone biosynthesis.</text>
</comment>
<dbReference type="PANTHER" id="PTHR42916">
    <property type="entry name" value="2-SUCCINYL-5-ENOLPYRUVYL-6-HYDROXY-3-CYCLOHEXENE-1-CARBOXYLATE SYNTHASE"/>
    <property type="match status" value="1"/>
</dbReference>
<proteinExistence type="inferred from homology"/>
<comment type="function">
    <text evidence="3">Catalyzes a proton abstraction reaction that results in 2,5-elimination of pyruvate from 2-succinyl-5-enolpyruvyl-6-hydroxy-3-cyclohexene-1-carboxylate (SEPHCHC) and the formation of 2-succinyl-6-hydroxy-2,4-cyclohexadiene-1-carboxylate (SHCHC).</text>
</comment>
<comment type="pathway">
    <text evidence="3">Quinol/quinone metabolism; 1,4-dihydroxy-2-naphthoate biosynthesis; 1,4-dihydroxy-2-naphthoate from chorismate: step 3/7.</text>
</comment>
<comment type="catalytic activity">
    <reaction evidence="3">
        <text>5-enolpyruvoyl-6-hydroxy-2-succinyl-cyclohex-3-ene-1-carboxylate = (1R,6R)-6-hydroxy-2-succinyl-cyclohexa-2,4-diene-1-carboxylate + pyruvate</text>
        <dbReference type="Rhea" id="RHEA:25597"/>
        <dbReference type="ChEBI" id="CHEBI:15361"/>
        <dbReference type="ChEBI" id="CHEBI:58689"/>
        <dbReference type="ChEBI" id="CHEBI:58818"/>
        <dbReference type="EC" id="4.2.99.20"/>
    </reaction>
</comment>
<dbReference type="AlphaFoldDB" id="A0A4Y8LB30"/>
<dbReference type="InterPro" id="IPR000073">
    <property type="entry name" value="AB_hydrolase_1"/>
</dbReference>
<feature type="domain" description="AB hydrolase-1" evidence="4">
    <location>
        <begin position="20"/>
        <end position="254"/>
    </location>
</feature>